<dbReference type="OMA" id="CPLCHET"/>
<accession>A0A3Q3ASU0</accession>
<dbReference type="PROSITE" id="PS00028">
    <property type="entry name" value="ZINC_FINGER_C2H2_1"/>
    <property type="match status" value="2"/>
</dbReference>
<evidence type="ECO:0000256" key="10">
    <source>
        <dbReference type="ARBA" id="ARBA00023242"/>
    </source>
</evidence>
<evidence type="ECO:0000256" key="2">
    <source>
        <dbReference type="ARBA" id="ARBA00004123"/>
    </source>
</evidence>
<dbReference type="GO" id="GO:0000981">
    <property type="term" value="F:DNA-binding transcription factor activity, RNA polymerase II-specific"/>
    <property type="evidence" value="ECO:0007669"/>
    <property type="project" value="TreeGrafter"/>
</dbReference>
<keyword evidence="5 11" id="KW-0863">Zinc-finger</keyword>
<evidence type="ECO:0000256" key="7">
    <source>
        <dbReference type="ARBA" id="ARBA00023015"/>
    </source>
</evidence>
<keyword evidence="3" id="KW-0479">Metal-binding</keyword>
<dbReference type="SMART" id="SM00225">
    <property type="entry name" value="BTB"/>
    <property type="match status" value="1"/>
</dbReference>
<feature type="region of interest" description="Disordered" evidence="12">
    <location>
        <begin position="250"/>
        <end position="292"/>
    </location>
</feature>
<dbReference type="InterPro" id="IPR000210">
    <property type="entry name" value="BTB/POZ_dom"/>
</dbReference>
<comment type="function">
    <text evidence="1">May be involved in transcriptional regulation.</text>
</comment>
<dbReference type="InterPro" id="IPR050457">
    <property type="entry name" value="ZnFinger_BTB_dom_contain"/>
</dbReference>
<sequence>MPRSADTLRFSLANHGDAIFCKMNDLREEHRFCDVTLLLGSPNGSADRSHRFHGHRVVLAASSGFLRDQFLLHEGQAELSVGVVSSVRVAETLLLSCYTGLLEVPLKDLLSYLTAASAFQMSQVVDKCLQALSLYLTPNSYVLKLEECFDEKEDQQLYSSWPGSIFESLREKEAVQPSASVQEGGAVLIQPKLRVSQDSEDDGQEQVQIRKDRKATKTKKSSEDQAFCLDALESKTTAAVLDPPEVFQEPLSSTTVSSAVHEEVVDSPQNQHEQVAEESPAERQVDALSAQQHQGGELLKPLPGAHAEDVSDSVLIQRPYLCRRCDQIFQNLWSYVGHLKEHRQCSCLICGEIFPHKTELSHHIRAHTNFKPFKCPLCHETFTQKALLQDHLHLHTGDKPHRFTLHLTEKSGLREHQSKGRGQRNLTDACSFFRFSTSLNRSEILE</sequence>
<keyword evidence="9" id="KW-0804">Transcription</keyword>
<dbReference type="SMART" id="SM00355">
    <property type="entry name" value="ZnF_C2H2"/>
    <property type="match status" value="3"/>
</dbReference>
<dbReference type="Gene3D" id="3.30.160.60">
    <property type="entry name" value="Classic Zinc Finger"/>
    <property type="match status" value="2"/>
</dbReference>
<dbReference type="FunFam" id="3.30.160.60:FF:002343">
    <property type="entry name" value="Zinc finger protein 33A"/>
    <property type="match status" value="1"/>
</dbReference>
<dbReference type="Gene3D" id="3.30.710.10">
    <property type="entry name" value="Potassium Channel Kv1.1, Chain A"/>
    <property type="match status" value="1"/>
</dbReference>
<evidence type="ECO:0000259" key="14">
    <source>
        <dbReference type="PROSITE" id="PS50157"/>
    </source>
</evidence>
<dbReference type="PANTHER" id="PTHR46105">
    <property type="entry name" value="AGAP004733-PA"/>
    <property type="match status" value="1"/>
</dbReference>
<reference evidence="15" key="2">
    <citation type="submission" date="2025-09" db="UniProtKB">
        <authorList>
            <consortium name="Ensembl"/>
        </authorList>
    </citation>
    <scope>IDENTIFICATION</scope>
</reference>
<organism evidence="15 16">
    <name type="scientific">Kryptolebias marmoratus</name>
    <name type="common">Mangrove killifish</name>
    <name type="synonym">Rivulus marmoratus</name>
    <dbReference type="NCBI Taxonomy" id="37003"/>
    <lineage>
        <taxon>Eukaryota</taxon>
        <taxon>Metazoa</taxon>
        <taxon>Chordata</taxon>
        <taxon>Craniata</taxon>
        <taxon>Vertebrata</taxon>
        <taxon>Euteleostomi</taxon>
        <taxon>Actinopterygii</taxon>
        <taxon>Neopterygii</taxon>
        <taxon>Teleostei</taxon>
        <taxon>Neoteleostei</taxon>
        <taxon>Acanthomorphata</taxon>
        <taxon>Ovalentaria</taxon>
        <taxon>Atherinomorphae</taxon>
        <taxon>Cyprinodontiformes</taxon>
        <taxon>Rivulidae</taxon>
        <taxon>Kryptolebias</taxon>
    </lineage>
</organism>
<dbReference type="Ensembl" id="ENSKMAT00000014757.1">
    <property type="protein sequence ID" value="ENSKMAP00000014544.1"/>
    <property type="gene ID" value="ENSKMAG00000010912.1"/>
</dbReference>
<proteinExistence type="predicted"/>
<dbReference type="Proteomes" id="UP000264800">
    <property type="component" value="Unplaced"/>
</dbReference>
<evidence type="ECO:0000256" key="8">
    <source>
        <dbReference type="ARBA" id="ARBA00023125"/>
    </source>
</evidence>
<comment type="subcellular location">
    <subcellularLocation>
        <location evidence="2">Nucleus</location>
    </subcellularLocation>
</comment>
<dbReference type="SUPFAM" id="SSF57667">
    <property type="entry name" value="beta-beta-alpha zinc fingers"/>
    <property type="match status" value="2"/>
</dbReference>
<evidence type="ECO:0000256" key="11">
    <source>
        <dbReference type="PROSITE-ProRule" id="PRU00042"/>
    </source>
</evidence>
<dbReference type="Pfam" id="PF00651">
    <property type="entry name" value="BTB"/>
    <property type="match status" value="1"/>
</dbReference>
<keyword evidence="10" id="KW-0539">Nucleus</keyword>
<evidence type="ECO:0000313" key="16">
    <source>
        <dbReference type="Proteomes" id="UP000264800"/>
    </source>
</evidence>
<dbReference type="InterPro" id="IPR011333">
    <property type="entry name" value="SKP1/BTB/POZ_sf"/>
</dbReference>
<keyword evidence="16" id="KW-1185">Reference proteome</keyword>
<dbReference type="GO" id="GO:0000978">
    <property type="term" value="F:RNA polymerase II cis-regulatory region sequence-specific DNA binding"/>
    <property type="evidence" value="ECO:0007669"/>
    <property type="project" value="TreeGrafter"/>
</dbReference>
<evidence type="ECO:0000256" key="12">
    <source>
        <dbReference type="SAM" id="MobiDB-lite"/>
    </source>
</evidence>
<dbReference type="PANTHER" id="PTHR46105:SF29">
    <property type="entry name" value="ZINC FINGER AND BTB DOMAIN CONTAINING 12"/>
    <property type="match status" value="1"/>
</dbReference>
<dbReference type="GeneTree" id="ENSGT00940000157920"/>
<evidence type="ECO:0000256" key="4">
    <source>
        <dbReference type="ARBA" id="ARBA00022737"/>
    </source>
</evidence>
<name>A0A3Q3ASU0_KRYMA</name>
<dbReference type="Pfam" id="PF00096">
    <property type="entry name" value="zf-C2H2"/>
    <property type="match status" value="2"/>
</dbReference>
<evidence type="ECO:0000256" key="6">
    <source>
        <dbReference type="ARBA" id="ARBA00022833"/>
    </source>
</evidence>
<keyword evidence="6" id="KW-0862">Zinc</keyword>
<feature type="domain" description="C2H2-type" evidence="14">
    <location>
        <begin position="373"/>
        <end position="400"/>
    </location>
</feature>
<evidence type="ECO:0000256" key="3">
    <source>
        <dbReference type="ARBA" id="ARBA00022723"/>
    </source>
</evidence>
<protein>
    <submittedName>
        <fullName evidence="15">Zinc finger and BTB domain-containing protein 26-like</fullName>
    </submittedName>
</protein>
<dbReference type="PROSITE" id="PS50157">
    <property type="entry name" value="ZINC_FINGER_C2H2_2"/>
    <property type="match status" value="2"/>
</dbReference>
<feature type="domain" description="BTB" evidence="13">
    <location>
        <begin position="33"/>
        <end position="106"/>
    </location>
</feature>
<dbReference type="InterPro" id="IPR013087">
    <property type="entry name" value="Znf_C2H2_type"/>
</dbReference>
<feature type="domain" description="C2H2-type" evidence="14">
    <location>
        <begin position="343"/>
        <end position="372"/>
    </location>
</feature>
<dbReference type="AlphaFoldDB" id="A0A3Q3ASU0"/>
<evidence type="ECO:0000256" key="1">
    <source>
        <dbReference type="ARBA" id="ARBA00003767"/>
    </source>
</evidence>
<dbReference type="InterPro" id="IPR036236">
    <property type="entry name" value="Znf_C2H2_sf"/>
</dbReference>
<dbReference type="PROSITE" id="PS50097">
    <property type="entry name" value="BTB"/>
    <property type="match status" value="1"/>
</dbReference>
<evidence type="ECO:0000256" key="9">
    <source>
        <dbReference type="ARBA" id="ARBA00023163"/>
    </source>
</evidence>
<reference evidence="15" key="1">
    <citation type="submission" date="2025-08" db="UniProtKB">
        <authorList>
            <consortium name="Ensembl"/>
        </authorList>
    </citation>
    <scope>IDENTIFICATION</scope>
</reference>
<evidence type="ECO:0000256" key="5">
    <source>
        <dbReference type="ARBA" id="ARBA00022771"/>
    </source>
</evidence>
<evidence type="ECO:0000259" key="13">
    <source>
        <dbReference type="PROSITE" id="PS50097"/>
    </source>
</evidence>
<keyword evidence="7" id="KW-0805">Transcription regulation</keyword>
<dbReference type="SUPFAM" id="SSF54695">
    <property type="entry name" value="POZ domain"/>
    <property type="match status" value="1"/>
</dbReference>
<keyword evidence="8" id="KW-0238">DNA-binding</keyword>
<keyword evidence="4" id="KW-0677">Repeat</keyword>
<dbReference type="GO" id="GO:0008270">
    <property type="term" value="F:zinc ion binding"/>
    <property type="evidence" value="ECO:0007669"/>
    <property type="project" value="UniProtKB-KW"/>
</dbReference>
<feature type="region of interest" description="Disordered" evidence="12">
    <location>
        <begin position="194"/>
        <end position="222"/>
    </location>
</feature>
<evidence type="ECO:0000313" key="15">
    <source>
        <dbReference type="Ensembl" id="ENSKMAP00000014544.1"/>
    </source>
</evidence>